<accession>A0ACC7SCM3</accession>
<reference evidence="2" key="1">
    <citation type="journal article" date="2020" name="Toxins">
        <title>Phylogenomic Analysis of Secondary Metabolism in the Toxic Cyanobacterial Genera Anabaena, Dolichospermum and Aphanizomenon.</title>
        <authorList>
            <person name="Oesterholm J."/>
            <person name="Popin R.V."/>
            <person name="Fewer D.P."/>
            <person name="Sivonen K."/>
        </authorList>
    </citation>
    <scope>NUCLEOTIDE SEQUENCE [LARGE SCALE GENOMIC DNA]</scope>
    <source>
        <strain evidence="2">UHCC 0037</strain>
    </source>
</reference>
<gene>
    <name evidence="1" type="ORF">FJR39_21585</name>
</gene>
<dbReference type="Proteomes" id="UP001517388">
    <property type="component" value="Unassembled WGS sequence"/>
</dbReference>
<evidence type="ECO:0000313" key="2">
    <source>
        <dbReference type="Proteomes" id="UP001517388"/>
    </source>
</evidence>
<organism evidence="1 2">
    <name type="scientific">Dolichospermum flos-aquae UHCC 0037</name>
    <dbReference type="NCBI Taxonomy" id="2590026"/>
    <lineage>
        <taxon>Bacteria</taxon>
        <taxon>Bacillati</taxon>
        <taxon>Cyanobacteriota</taxon>
        <taxon>Cyanophyceae</taxon>
        <taxon>Nostocales</taxon>
        <taxon>Aphanizomenonaceae</taxon>
        <taxon>Dolichospermum</taxon>
    </lineage>
</organism>
<evidence type="ECO:0000313" key="1">
    <source>
        <dbReference type="EMBL" id="MTJ45574.1"/>
    </source>
</evidence>
<protein>
    <submittedName>
        <fullName evidence="1">Uncharacterized protein</fullName>
    </submittedName>
</protein>
<dbReference type="EMBL" id="VILF01000006">
    <property type="protein sequence ID" value="MTJ45574.1"/>
    <property type="molecule type" value="Genomic_DNA"/>
</dbReference>
<comment type="caution">
    <text evidence="1">The sequence shown here is derived from an EMBL/GenBank/DDBJ whole genome shotgun (WGS) entry which is preliminary data.</text>
</comment>
<proteinExistence type="predicted"/>
<keyword evidence="2" id="KW-1185">Reference proteome</keyword>
<name>A0ACC7SCM3_DOLFA</name>
<sequence>MATTLTKKDASTLLRTKIIRDDASDFEKTESSNGAPLSVKTSTNLILDEKRYLSLDASLRKSETRTDALDETGLIPPGYVVPQTRTIRYETLEQAFANRNKMAVQELLEKAYSLYPDLVPTGATITPLTPAATLADLATPVKSLDFSIDIKNIFSQLDNINVVYVDADNDPYVSVHIIGKATDGLVIACGLLVQT</sequence>